<dbReference type="InterPro" id="IPR013123">
    <property type="entry name" value="SpoU_subst-bd"/>
</dbReference>
<accession>A0AAE3EA37</accession>
<dbReference type="InterPro" id="IPR001537">
    <property type="entry name" value="SpoU_MeTrfase"/>
</dbReference>
<dbReference type="InterPro" id="IPR053888">
    <property type="entry name" value="MRM3-like_sub_bind"/>
</dbReference>
<dbReference type="GO" id="GO:0006396">
    <property type="term" value="P:RNA processing"/>
    <property type="evidence" value="ECO:0007669"/>
    <property type="project" value="InterPro"/>
</dbReference>
<dbReference type="EMBL" id="JAJEQR010000015">
    <property type="protein sequence ID" value="MCC2230670.1"/>
    <property type="molecule type" value="Genomic_DNA"/>
</dbReference>
<evidence type="ECO:0000259" key="4">
    <source>
        <dbReference type="SMART" id="SM00967"/>
    </source>
</evidence>
<comment type="similarity">
    <text evidence="1">Belongs to the class IV-like SAM-binding methyltransferase superfamily. RNA methyltransferase TrmH family.</text>
</comment>
<reference evidence="5" key="1">
    <citation type="submission" date="2021-10" db="EMBL/GenBank/DDBJ databases">
        <title>Anaerobic single-cell dispensing facilitates the cultivation of human gut bacteria.</title>
        <authorList>
            <person name="Afrizal A."/>
        </authorList>
    </citation>
    <scope>NUCLEOTIDE SEQUENCE</scope>
    <source>
        <strain evidence="5">CLA-AA-H215</strain>
    </source>
</reference>
<evidence type="ECO:0000256" key="3">
    <source>
        <dbReference type="ARBA" id="ARBA00022679"/>
    </source>
</evidence>
<feature type="domain" description="RNA 2-O ribose methyltransferase substrate binding" evidence="4">
    <location>
        <begin position="30"/>
        <end position="99"/>
    </location>
</feature>
<keyword evidence="6" id="KW-1185">Reference proteome</keyword>
<dbReference type="InterPro" id="IPR051259">
    <property type="entry name" value="rRNA_Methyltransferase"/>
</dbReference>
<comment type="caution">
    <text evidence="5">The sequence shown here is derived from an EMBL/GenBank/DDBJ whole genome shotgun (WGS) entry which is preliminary data.</text>
</comment>
<dbReference type="InterPro" id="IPR029026">
    <property type="entry name" value="tRNA_m1G_MTases_N"/>
</dbReference>
<keyword evidence="3" id="KW-0808">Transferase</keyword>
<name>A0AAE3EA37_9FIRM</name>
<keyword evidence="2 5" id="KW-0489">Methyltransferase</keyword>
<sequence length="255" mass="28442">MITSTSNPQIKQVVNLQAKGKVRSELGLFVVEGRKMVEEVPESLCRKVFVSESYLESQKNRNFFDKFQVETVPDVVFRHMSDTKTPQGILAVVQQQKYMLEDLMTGGPVLVLEGIQDPGNLGTMLRTGEGAGIAGILADRQTVDRYNPKVVRSTMGSLYRVPYVVSEDLRESVKTLKKRGFSVYAAHLKGTENYTDIRYPKASAYLIGNEGNGLTDETAQLADTYVRIPMEGRVESLNAAVAAALLMYEWHRQQA</sequence>
<dbReference type="GO" id="GO:0005737">
    <property type="term" value="C:cytoplasm"/>
    <property type="evidence" value="ECO:0007669"/>
    <property type="project" value="UniProtKB-ARBA"/>
</dbReference>
<dbReference type="GO" id="GO:0008173">
    <property type="term" value="F:RNA methyltransferase activity"/>
    <property type="evidence" value="ECO:0007669"/>
    <property type="project" value="InterPro"/>
</dbReference>
<protein>
    <submittedName>
        <fullName evidence="5">RNA methyltransferase</fullName>
    </submittedName>
</protein>
<evidence type="ECO:0000313" key="6">
    <source>
        <dbReference type="Proteomes" id="UP001198182"/>
    </source>
</evidence>
<dbReference type="PANTHER" id="PTHR43191:SF2">
    <property type="entry name" value="RRNA METHYLTRANSFERASE 3, MITOCHONDRIAL"/>
    <property type="match status" value="1"/>
</dbReference>
<dbReference type="SUPFAM" id="SSF55315">
    <property type="entry name" value="L30e-like"/>
    <property type="match status" value="1"/>
</dbReference>
<dbReference type="PANTHER" id="PTHR43191">
    <property type="entry name" value="RRNA METHYLTRANSFERASE 3"/>
    <property type="match status" value="1"/>
</dbReference>
<dbReference type="GO" id="GO:0003723">
    <property type="term" value="F:RNA binding"/>
    <property type="evidence" value="ECO:0007669"/>
    <property type="project" value="InterPro"/>
</dbReference>
<dbReference type="RefSeq" id="WP_308453307.1">
    <property type="nucleotide sequence ID" value="NZ_JAJEQR010000015.1"/>
</dbReference>
<evidence type="ECO:0000256" key="1">
    <source>
        <dbReference type="ARBA" id="ARBA00007228"/>
    </source>
</evidence>
<dbReference type="Pfam" id="PF22435">
    <property type="entry name" value="MRM3-like_sub_bind"/>
    <property type="match status" value="1"/>
</dbReference>
<dbReference type="Gene3D" id="3.30.1330.30">
    <property type="match status" value="1"/>
</dbReference>
<dbReference type="SMART" id="SM00967">
    <property type="entry name" value="SpoU_sub_bind"/>
    <property type="match status" value="1"/>
</dbReference>
<dbReference type="InterPro" id="IPR029028">
    <property type="entry name" value="Alpha/beta_knot_MTases"/>
</dbReference>
<dbReference type="AlphaFoldDB" id="A0AAE3EA37"/>
<gene>
    <name evidence="5" type="ORF">LKD81_06600</name>
</gene>
<evidence type="ECO:0000256" key="2">
    <source>
        <dbReference type="ARBA" id="ARBA00022603"/>
    </source>
</evidence>
<evidence type="ECO:0000313" key="5">
    <source>
        <dbReference type="EMBL" id="MCC2230670.1"/>
    </source>
</evidence>
<dbReference type="CDD" id="cd18095">
    <property type="entry name" value="SpoU-like_rRNA-MTase"/>
    <property type="match status" value="1"/>
</dbReference>
<proteinExistence type="inferred from homology"/>
<dbReference type="Gene3D" id="3.40.1280.10">
    <property type="match status" value="1"/>
</dbReference>
<dbReference type="Pfam" id="PF00588">
    <property type="entry name" value="SpoU_methylase"/>
    <property type="match status" value="1"/>
</dbReference>
<organism evidence="5 6">
    <name type="scientific">Hominifimenecus microfluidus</name>
    <dbReference type="NCBI Taxonomy" id="2885348"/>
    <lineage>
        <taxon>Bacteria</taxon>
        <taxon>Bacillati</taxon>
        <taxon>Bacillota</taxon>
        <taxon>Clostridia</taxon>
        <taxon>Lachnospirales</taxon>
        <taxon>Lachnospiraceae</taxon>
        <taxon>Hominifimenecus</taxon>
    </lineage>
</organism>
<dbReference type="Proteomes" id="UP001198182">
    <property type="component" value="Unassembled WGS sequence"/>
</dbReference>
<dbReference type="GO" id="GO:0032259">
    <property type="term" value="P:methylation"/>
    <property type="evidence" value="ECO:0007669"/>
    <property type="project" value="UniProtKB-KW"/>
</dbReference>
<dbReference type="SUPFAM" id="SSF75217">
    <property type="entry name" value="alpha/beta knot"/>
    <property type="match status" value="1"/>
</dbReference>
<dbReference type="InterPro" id="IPR029064">
    <property type="entry name" value="Ribosomal_eL30-like_sf"/>
</dbReference>